<evidence type="ECO:0000313" key="5">
    <source>
        <dbReference type="EMBL" id="KGO58941.1"/>
    </source>
</evidence>
<dbReference type="CDD" id="cd02002">
    <property type="entry name" value="TPP_BFDC"/>
    <property type="match status" value="1"/>
</dbReference>
<dbReference type="HOGENOM" id="CLU_013748_4_0_1"/>
<evidence type="ECO:0000259" key="3">
    <source>
        <dbReference type="Pfam" id="PF02775"/>
    </source>
</evidence>
<dbReference type="GO" id="GO:0003984">
    <property type="term" value="F:acetolactate synthase activity"/>
    <property type="evidence" value="ECO:0007669"/>
    <property type="project" value="TreeGrafter"/>
</dbReference>
<dbReference type="GO" id="GO:0009097">
    <property type="term" value="P:isoleucine biosynthetic process"/>
    <property type="evidence" value="ECO:0007669"/>
    <property type="project" value="TreeGrafter"/>
</dbReference>
<dbReference type="GO" id="GO:0005948">
    <property type="term" value="C:acetolactate synthase complex"/>
    <property type="evidence" value="ECO:0007669"/>
    <property type="project" value="TreeGrafter"/>
</dbReference>
<dbReference type="PANTHER" id="PTHR18968">
    <property type="entry name" value="THIAMINE PYROPHOSPHATE ENZYMES"/>
    <property type="match status" value="1"/>
</dbReference>
<evidence type="ECO:0000313" key="6">
    <source>
        <dbReference type="Proteomes" id="UP000030143"/>
    </source>
</evidence>
<accession>A0A0A2JVT1</accession>
<organism evidence="5 6">
    <name type="scientific">Penicillium expansum</name>
    <name type="common">Blue mold rot fungus</name>
    <dbReference type="NCBI Taxonomy" id="27334"/>
    <lineage>
        <taxon>Eukaryota</taxon>
        <taxon>Fungi</taxon>
        <taxon>Dikarya</taxon>
        <taxon>Ascomycota</taxon>
        <taxon>Pezizomycotina</taxon>
        <taxon>Eurotiomycetes</taxon>
        <taxon>Eurotiomycetidae</taxon>
        <taxon>Eurotiales</taxon>
        <taxon>Aspergillaceae</taxon>
        <taxon>Penicillium</taxon>
    </lineage>
</organism>
<dbReference type="InterPro" id="IPR012001">
    <property type="entry name" value="Thiamin_PyroP_enz_TPP-bd_dom"/>
</dbReference>
<evidence type="ECO:0000256" key="2">
    <source>
        <dbReference type="ARBA" id="ARBA00023052"/>
    </source>
</evidence>
<dbReference type="GO" id="GO:0005739">
    <property type="term" value="C:mitochondrion"/>
    <property type="evidence" value="ECO:0007669"/>
    <property type="project" value="TreeGrafter"/>
</dbReference>
<dbReference type="AlphaFoldDB" id="A0A0A2JVT1"/>
<dbReference type="GO" id="GO:0009099">
    <property type="term" value="P:L-valine biosynthetic process"/>
    <property type="evidence" value="ECO:0007669"/>
    <property type="project" value="TreeGrafter"/>
</dbReference>
<dbReference type="SUPFAM" id="SSF52467">
    <property type="entry name" value="DHS-like NAD/FAD-binding domain"/>
    <property type="match status" value="1"/>
</dbReference>
<dbReference type="GO" id="GO:0030976">
    <property type="term" value="F:thiamine pyrophosphate binding"/>
    <property type="evidence" value="ECO:0007669"/>
    <property type="project" value="InterPro"/>
</dbReference>
<reference evidence="5 6" key="1">
    <citation type="journal article" date="2015" name="Mol. Plant Microbe Interact.">
        <title>Genome, transcriptome, and functional analyses of Penicillium expansum provide new insights into secondary metabolism and pathogenicity.</title>
        <authorList>
            <person name="Ballester A.R."/>
            <person name="Marcet-Houben M."/>
            <person name="Levin E."/>
            <person name="Sela N."/>
            <person name="Selma-Lazaro C."/>
            <person name="Carmona L."/>
            <person name="Wisniewski M."/>
            <person name="Droby S."/>
            <person name="Gonzalez-Candelas L."/>
            <person name="Gabaldon T."/>
        </authorList>
    </citation>
    <scope>NUCLEOTIDE SEQUENCE [LARGE SCALE GENOMIC DNA]</scope>
    <source>
        <strain evidence="5 6">MD-8</strain>
    </source>
</reference>
<dbReference type="InterPro" id="IPR029061">
    <property type="entry name" value="THDP-binding"/>
</dbReference>
<sequence>MKSTNTVPQKRKKLDSDDEDEIVKDGSLTSAADNFFEALSEAGITHCFVNLGSDHPAMLEAMIKAKQENKTNFPNIITCPSELVGLSAALGYAQATGVPQCVIVHVDCGTLAMGQSIHNASVSRVPVLCFAGLSPFTQNGELLGSRTEFIHWLQDVPDQAAIVRQYCRYTGEIKTGRNIKQMVSRALQFATSDPKGPAYLMAAREVLEERVGKEDVDGDILSSIAPSALPEQEVELIAKSLMGAKRPLVITSYLGRNLKAPVLLAELCDKLPITVVEMVGSDVSLRSDHEAYRGVTVTTHPEVLEADVILILDCDVPWIPTAGKPQKGTKVFHLDVDPLKQQMPLYSINATRKLKVGCGIALEQINAFIDKQNIDRAEYTLGFEERSKNYKTWRATLQTLESPSDDGVVSVPYLASRLRDSLPQDTIYVLEAVTNAGHLIHHLNLTKPGSLIASGAGGLGWGGGAALGVKLGKPGSFICAIVGDGVYLFSQMESVYWIARRYDIPFLLIVLNNGGWNAPKVSALLVHKDGLSSKSNRRDLNISFDPSPDYPGIAAAAGKAWGKTVTTQSELDPAIKEATEVVQGGKCAVIEVSVPSMWKEN</sequence>
<dbReference type="NCBIfam" id="NF006203">
    <property type="entry name" value="PRK08327.1"/>
    <property type="match status" value="1"/>
</dbReference>
<dbReference type="Pfam" id="PF02776">
    <property type="entry name" value="TPP_enzyme_N"/>
    <property type="match status" value="1"/>
</dbReference>
<dbReference type="InterPro" id="IPR011766">
    <property type="entry name" value="TPP_enzyme_TPP-bd"/>
</dbReference>
<evidence type="ECO:0000259" key="4">
    <source>
        <dbReference type="Pfam" id="PF02776"/>
    </source>
</evidence>
<dbReference type="SUPFAM" id="SSF52518">
    <property type="entry name" value="Thiamin diphosphate-binding fold (THDP-binding)"/>
    <property type="match status" value="2"/>
</dbReference>
<feature type="domain" description="Thiamine pyrophosphate enzyme N-terminal TPP-binding" evidence="4">
    <location>
        <begin position="31"/>
        <end position="162"/>
    </location>
</feature>
<dbReference type="VEuPathDB" id="FungiDB:PEXP_083550"/>
<dbReference type="Gene3D" id="3.40.50.970">
    <property type="match status" value="2"/>
</dbReference>
<comment type="similarity">
    <text evidence="1">Belongs to the TPP enzyme family.</text>
</comment>
<dbReference type="STRING" id="27334.A0A0A2JVT1"/>
<dbReference type="Pfam" id="PF02775">
    <property type="entry name" value="TPP_enzyme_C"/>
    <property type="match status" value="1"/>
</dbReference>
<comment type="caution">
    <text evidence="5">The sequence shown here is derived from an EMBL/GenBank/DDBJ whole genome shotgun (WGS) entry which is preliminary data.</text>
</comment>
<dbReference type="InterPro" id="IPR029035">
    <property type="entry name" value="DHS-like_NAD/FAD-binding_dom"/>
</dbReference>
<dbReference type="RefSeq" id="XP_016600282.1">
    <property type="nucleotide sequence ID" value="XM_016746566.1"/>
</dbReference>
<dbReference type="CDD" id="cd07035">
    <property type="entry name" value="TPP_PYR_POX_like"/>
    <property type="match status" value="1"/>
</dbReference>
<feature type="domain" description="Thiamine pyrophosphate enzyme TPP-binding" evidence="3">
    <location>
        <begin position="440"/>
        <end position="592"/>
    </location>
</feature>
<dbReference type="PhylomeDB" id="A0A0A2JVT1"/>
<dbReference type="Proteomes" id="UP000030143">
    <property type="component" value="Unassembled WGS sequence"/>
</dbReference>
<dbReference type="GeneID" id="27681986"/>
<name>A0A0A2JVT1_PENEN</name>
<evidence type="ECO:0000256" key="1">
    <source>
        <dbReference type="ARBA" id="ARBA00007812"/>
    </source>
</evidence>
<dbReference type="PANTHER" id="PTHR18968:SF164">
    <property type="entry name" value="PYRUVATE DECARBOXYLASE"/>
    <property type="match status" value="1"/>
</dbReference>
<dbReference type="EMBL" id="JQFZ01000110">
    <property type="protein sequence ID" value="KGO58941.1"/>
    <property type="molecule type" value="Genomic_DNA"/>
</dbReference>
<dbReference type="OrthoDB" id="2867507at2759"/>
<keyword evidence="2" id="KW-0786">Thiamine pyrophosphate</keyword>
<proteinExistence type="inferred from homology"/>
<dbReference type="InterPro" id="IPR045229">
    <property type="entry name" value="TPP_enz"/>
</dbReference>
<keyword evidence="6" id="KW-1185">Reference proteome</keyword>
<gene>
    <name evidence="5" type="ORF">PEX2_092960</name>
</gene>
<dbReference type="GO" id="GO:0050660">
    <property type="term" value="F:flavin adenine dinucleotide binding"/>
    <property type="evidence" value="ECO:0007669"/>
    <property type="project" value="TreeGrafter"/>
</dbReference>
<dbReference type="Gene3D" id="3.40.50.1220">
    <property type="entry name" value="TPP-binding domain"/>
    <property type="match status" value="1"/>
</dbReference>
<protein>
    <submittedName>
        <fullName evidence="5">Thiamine pyrophosphate enzyme, C-terminal TPP-binding</fullName>
    </submittedName>
</protein>